<organism evidence="1 2">
    <name type="scientific">Nocardia tengchongensis</name>
    <dbReference type="NCBI Taxonomy" id="2055889"/>
    <lineage>
        <taxon>Bacteria</taxon>
        <taxon>Bacillati</taxon>
        <taxon>Actinomycetota</taxon>
        <taxon>Actinomycetes</taxon>
        <taxon>Mycobacteriales</taxon>
        <taxon>Nocardiaceae</taxon>
        <taxon>Nocardia</taxon>
    </lineage>
</organism>
<keyword evidence="2" id="KW-1185">Reference proteome</keyword>
<dbReference type="EMBL" id="CP074371">
    <property type="protein sequence ID" value="QVI21505.1"/>
    <property type="molecule type" value="Genomic_DNA"/>
</dbReference>
<dbReference type="Pfam" id="PF19739">
    <property type="entry name" value="DUF6228"/>
    <property type="match status" value="1"/>
</dbReference>
<dbReference type="InterPro" id="IPR046196">
    <property type="entry name" value="DUF6228"/>
</dbReference>
<accession>A0ABX8CTH9</accession>
<dbReference type="Proteomes" id="UP000683310">
    <property type="component" value="Chromosome"/>
</dbReference>
<name>A0ABX8CTH9_9NOCA</name>
<proteinExistence type="predicted"/>
<evidence type="ECO:0000313" key="1">
    <source>
        <dbReference type="EMBL" id="QVI21505.1"/>
    </source>
</evidence>
<sequence>MTCEFDESMIEYDEAIQLSNRSLGGRVRLWHRTMPYSDGTPHDEAFVAACAELSGDGMTATIRGVMLDTVGGRSLPHFLDTLVADFAGWDEIRTWKSLNRELRIDAEHLRLGHVRLGWSLEQGPFDEIAWTATTTTVLEAGEQLRQFAATVRKFLRPGIPANQELG</sequence>
<reference evidence="1 2" key="1">
    <citation type="submission" date="2021-04" db="EMBL/GenBank/DDBJ databases">
        <title>Nocardia tengchongensis.</title>
        <authorList>
            <person name="Zhuang k."/>
            <person name="Ran Y."/>
            <person name="Li W."/>
        </authorList>
    </citation>
    <scope>NUCLEOTIDE SEQUENCE [LARGE SCALE GENOMIC DNA]</scope>
    <source>
        <strain evidence="1 2">CFH S0057</strain>
    </source>
</reference>
<gene>
    <name evidence="1" type="ORF">KHQ06_37205</name>
</gene>
<protein>
    <submittedName>
        <fullName evidence="1">Uncharacterized protein</fullName>
    </submittedName>
</protein>
<evidence type="ECO:0000313" key="2">
    <source>
        <dbReference type="Proteomes" id="UP000683310"/>
    </source>
</evidence>
<dbReference type="RefSeq" id="WP_213557607.1">
    <property type="nucleotide sequence ID" value="NZ_JBHZDI010000039.1"/>
</dbReference>